<evidence type="ECO:0000313" key="1">
    <source>
        <dbReference type="EMBL" id="KAG7170508.1"/>
    </source>
</evidence>
<dbReference type="EMBL" id="JAHLQT010014098">
    <property type="protein sequence ID" value="KAG7170508.1"/>
    <property type="molecule type" value="Genomic_DNA"/>
</dbReference>
<proteinExistence type="predicted"/>
<dbReference type="Proteomes" id="UP000747542">
    <property type="component" value="Unassembled WGS sequence"/>
</dbReference>
<accession>A0A8J5KDJ3</accession>
<gene>
    <name evidence="1" type="primary">ticrr-L2</name>
    <name evidence="1" type="ORF">Hamer_G019002</name>
</gene>
<protein>
    <submittedName>
        <fullName evidence="1">Treslin-like 2</fullName>
    </submittedName>
</protein>
<reference evidence="1" key="1">
    <citation type="journal article" date="2021" name="Sci. Adv.">
        <title>The American lobster genome reveals insights on longevity, neural, and immune adaptations.</title>
        <authorList>
            <person name="Polinski J.M."/>
            <person name="Zimin A.V."/>
            <person name="Clark K.F."/>
            <person name="Kohn A.B."/>
            <person name="Sadowski N."/>
            <person name="Timp W."/>
            <person name="Ptitsyn A."/>
            <person name="Khanna P."/>
            <person name="Romanova D.Y."/>
            <person name="Williams P."/>
            <person name="Greenwood S.J."/>
            <person name="Moroz L.L."/>
            <person name="Walt D.R."/>
            <person name="Bodnar A.G."/>
        </authorList>
    </citation>
    <scope>NUCLEOTIDE SEQUENCE</scope>
    <source>
        <strain evidence="1">GMGI-L3</strain>
    </source>
</reference>
<organism evidence="1 2">
    <name type="scientific">Homarus americanus</name>
    <name type="common">American lobster</name>
    <dbReference type="NCBI Taxonomy" id="6706"/>
    <lineage>
        <taxon>Eukaryota</taxon>
        <taxon>Metazoa</taxon>
        <taxon>Ecdysozoa</taxon>
        <taxon>Arthropoda</taxon>
        <taxon>Crustacea</taxon>
        <taxon>Multicrustacea</taxon>
        <taxon>Malacostraca</taxon>
        <taxon>Eumalacostraca</taxon>
        <taxon>Eucarida</taxon>
        <taxon>Decapoda</taxon>
        <taxon>Pleocyemata</taxon>
        <taxon>Astacidea</taxon>
        <taxon>Nephropoidea</taxon>
        <taxon>Nephropidae</taxon>
        <taxon>Homarus</taxon>
    </lineage>
</organism>
<sequence>MGRSCSGQGPSRVKMCNFPSSELAMIVIALDEEEELKKQNRKRKRFWVHPMLQDKKGEVELHTLYPHLIGDESKFFQYFRMNIGSFEMILSKIEEERRKENTTFREVITPRGKLAVCLSSVPSPPVIHHQQCSITTSVPSPAVFRHQQCSVASSVPSPVVFRQQECSVSRSVPSAGVFRQQECSVTNSVPSPAVFRHQQCSVTNSVPSPTVFRHQQCSVTNSVPSPTVLSHQQCTVTSSVPSPPVIHHQQCSITTSVPSPPVFRHQQCSVASSVPSPVVFRQQECSVSRSVPSAGVFRQQECSVTNSVPSPAVFRHQQCSVTNSVPSPTVFRHQQCSVTNSVPSPTVFRHQQCSVTAVFRHQQCSVTSAVFRHQQCSVTSSVPSPTVFCHQQCSPAVFFTTVLSHQQCTVSVHQQCSVTTSVQCSSTVFRHQQCSVTSSVPSPQCSVSSVQECSVSPSAGVFRQQVFRHQQCSVTNSVPSPTVFRHQQCSVTNSVPSPTVFRHQQHSVTNSIPSPTVFRHHLDLHYNVPCKIWPVLRSMEQMPDVRVHLMGHNAGIDDGIWRYLTRETTFMHYGHGHSGIIGVTLKPEAVKTWAYSLHECNTLLSRLDSTRNKTDEVTQLYHEEEGKSRMKVGETDGKNLREKLEVCIDPLNENKHTDLDQGKTTSHSAGILRRYLIAVGTPQVDVEELKFSVGLIMRDNLNLHQANDGRKGSREAAEDGYGRLLPSPEAKFAILSSCYSHPTLDDDLCRGRLVHVPVSPTTGNSAGSCTCQPDHRSQCSQPLGTGNNTLSASSSTYSSFMTLSPVGFTLQHFGSPSHTSSVTTPDVILHIPQVSQHLTSSFTYLKCYNT</sequence>
<keyword evidence="2" id="KW-1185">Reference proteome</keyword>
<comment type="caution">
    <text evidence="1">The sequence shown here is derived from an EMBL/GenBank/DDBJ whole genome shotgun (WGS) entry which is preliminary data.</text>
</comment>
<dbReference type="AlphaFoldDB" id="A0A8J5KDJ3"/>
<name>A0A8J5KDJ3_HOMAM</name>
<evidence type="ECO:0000313" key="2">
    <source>
        <dbReference type="Proteomes" id="UP000747542"/>
    </source>
</evidence>